<evidence type="ECO:0000313" key="4">
    <source>
        <dbReference type="Proteomes" id="UP000014680"/>
    </source>
</evidence>
<feature type="chain" id="PRO_5012429731" evidence="2">
    <location>
        <begin position="16"/>
        <end position="399"/>
    </location>
</feature>
<evidence type="ECO:0000256" key="1">
    <source>
        <dbReference type="SAM" id="MobiDB-lite"/>
    </source>
</evidence>
<organism evidence="3 4">
    <name type="scientific">Entamoeba invadens IP1</name>
    <dbReference type="NCBI Taxonomy" id="370355"/>
    <lineage>
        <taxon>Eukaryota</taxon>
        <taxon>Amoebozoa</taxon>
        <taxon>Evosea</taxon>
        <taxon>Archamoebae</taxon>
        <taxon>Mastigamoebida</taxon>
        <taxon>Entamoebidae</taxon>
        <taxon>Entamoeba</taxon>
    </lineage>
</organism>
<dbReference type="GeneID" id="14886122"/>
<name>A0A0A1U5L3_ENTIV</name>
<keyword evidence="4" id="KW-1185">Reference proteome</keyword>
<feature type="region of interest" description="Disordered" evidence="1">
    <location>
        <begin position="165"/>
        <end position="193"/>
    </location>
</feature>
<dbReference type="RefSeq" id="XP_004253864.1">
    <property type="nucleotide sequence ID" value="XM_004253816.1"/>
</dbReference>
<dbReference type="Proteomes" id="UP000014680">
    <property type="component" value="Unassembled WGS sequence"/>
</dbReference>
<dbReference type="OrthoDB" id="32433at2759"/>
<dbReference type="EMBL" id="KB206864">
    <property type="protein sequence ID" value="ELP87093.1"/>
    <property type="molecule type" value="Genomic_DNA"/>
</dbReference>
<dbReference type="AlphaFoldDB" id="A0A0A1U5L3"/>
<gene>
    <name evidence="3" type="ORF">EIN_495480</name>
</gene>
<feature type="compositionally biased region" description="Basic and acidic residues" evidence="1">
    <location>
        <begin position="177"/>
        <end position="192"/>
    </location>
</feature>
<keyword evidence="2" id="KW-0732">Signal</keyword>
<dbReference type="KEGG" id="eiv:EIN_495480"/>
<proteinExistence type="predicted"/>
<feature type="signal peptide" evidence="2">
    <location>
        <begin position="1"/>
        <end position="15"/>
    </location>
</feature>
<protein>
    <submittedName>
        <fullName evidence="3">Cyst wall-specific glycoprotein Jacob family protein</fullName>
    </submittedName>
</protein>
<dbReference type="VEuPathDB" id="AmoebaDB:EIN_495480"/>
<reference evidence="3 4" key="1">
    <citation type="submission" date="2012-10" db="EMBL/GenBank/DDBJ databases">
        <authorList>
            <person name="Zafar N."/>
            <person name="Inman J."/>
            <person name="Hall N."/>
            <person name="Lorenzi H."/>
            <person name="Caler E."/>
        </authorList>
    </citation>
    <scope>NUCLEOTIDE SEQUENCE [LARGE SCALE GENOMIC DNA]</scope>
    <source>
        <strain evidence="3 4">IP1</strain>
    </source>
</reference>
<evidence type="ECO:0000313" key="3">
    <source>
        <dbReference type="EMBL" id="ELP87093.1"/>
    </source>
</evidence>
<sequence length="399" mass="44661">MFFLLFLLYFIEVLSTVTVKCESEGLYCVNDTAHKNDYYVCSETFQGYRPCSPGTSCIYFDQIPIGFNPCGIPPQSLKCTEKSCESSQDTSDDRSAAIEDKSTDLKELCTKNGYFCVDEEKNKNKFLICSDVFKGFLTCPSGSVCGFKGEVPYTSSPCVTKSLTQQSSSSSQVQDTEVSKDPSKDDSTKSQEETINNSICTSNGNYCVQDGNHTKEYYICSDEYKGYVYCPVGTICGYIGRVPDSDSPCVLESSISVDTTKDISTDDICQSDGDYCVLDGLHDYKYYFCSTYYKGYLPCPLGTKCGYKGKVPNEESPCVLLDSSIEDSSQQIENKYLNFKCRGLGLFCIIDGIHNDQYYQCSEQFNGTRHCPKNTWCKGEQKLPYTESPCVFLEDITWD</sequence>
<accession>A0A0A1U5L3</accession>
<feature type="compositionally biased region" description="Low complexity" evidence="1">
    <location>
        <begin position="165"/>
        <end position="176"/>
    </location>
</feature>
<evidence type="ECO:0000256" key="2">
    <source>
        <dbReference type="SAM" id="SignalP"/>
    </source>
</evidence>